<dbReference type="Gene3D" id="2.40.170.20">
    <property type="entry name" value="TonB-dependent receptor, beta-barrel domain"/>
    <property type="match status" value="1"/>
</dbReference>
<dbReference type="GO" id="GO:0006826">
    <property type="term" value="P:iron ion transport"/>
    <property type="evidence" value="ECO:0007669"/>
    <property type="project" value="UniProtKB-KW"/>
</dbReference>
<keyword evidence="4" id="KW-0410">Iron transport</keyword>
<comment type="caution">
    <text evidence="15">The sequence shown here is derived from an EMBL/GenBank/DDBJ whole genome shotgun (WGS) entry which is preliminary data.</text>
</comment>
<dbReference type="SUPFAM" id="SSF56935">
    <property type="entry name" value="Porins"/>
    <property type="match status" value="1"/>
</dbReference>
<reference evidence="15" key="1">
    <citation type="journal article" date="2014" name="Int. J. Syst. Evol. Microbiol.">
        <title>Complete genome sequence of Corynebacterium casei LMG S-19264T (=DSM 44701T), isolated from a smear-ripened cheese.</title>
        <authorList>
            <consortium name="US DOE Joint Genome Institute (JGI-PGF)"/>
            <person name="Walter F."/>
            <person name="Albersmeier A."/>
            <person name="Kalinowski J."/>
            <person name="Ruckert C."/>
        </authorList>
    </citation>
    <scope>NUCLEOTIDE SEQUENCE</scope>
    <source>
        <strain evidence="15">CGMCC 1.15095</strain>
    </source>
</reference>
<evidence type="ECO:0000256" key="7">
    <source>
        <dbReference type="ARBA" id="ARBA00023065"/>
    </source>
</evidence>
<feature type="domain" description="TonB-dependent receptor plug" evidence="14">
    <location>
        <begin position="25"/>
        <end position="131"/>
    </location>
</feature>
<name>A0A916X5V9_9SPHN</name>
<keyword evidence="16" id="KW-1185">Reference proteome</keyword>
<comment type="similarity">
    <text evidence="11 12">Belongs to the TonB-dependent receptor family.</text>
</comment>
<keyword evidence="10 11" id="KW-0998">Cell outer membrane</keyword>
<dbReference type="Pfam" id="PF00593">
    <property type="entry name" value="TonB_dep_Rec_b-barrel"/>
    <property type="match status" value="1"/>
</dbReference>
<evidence type="ECO:0000256" key="8">
    <source>
        <dbReference type="ARBA" id="ARBA00023077"/>
    </source>
</evidence>
<dbReference type="InterPro" id="IPR000531">
    <property type="entry name" value="Beta-barrel_TonB"/>
</dbReference>
<dbReference type="PROSITE" id="PS52016">
    <property type="entry name" value="TONB_DEPENDENT_REC_3"/>
    <property type="match status" value="1"/>
</dbReference>
<accession>A0A916X5V9</accession>
<keyword evidence="3 11" id="KW-1134">Transmembrane beta strand</keyword>
<dbReference type="InterPro" id="IPR039426">
    <property type="entry name" value="TonB-dep_rcpt-like"/>
</dbReference>
<evidence type="ECO:0000256" key="3">
    <source>
        <dbReference type="ARBA" id="ARBA00022452"/>
    </source>
</evidence>
<reference evidence="15" key="2">
    <citation type="submission" date="2020-09" db="EMBL/GenBank/DDBJ databases">
        <authorList>
            <person name="Sun Q."/>
            <person name="Zhou Y."/>
        </authorList>
    </citation>
    <scope>NUCLEOTIDE SEQUENCE</scope>
    <source>
        <strain evidence="15">CGMCC 1.15095</strain>
    </source>
</reference>
<keyword evidence="7" id="KW-0406">Ion transport</keyword>
<keyword evidence="5 11" id="KW-0812">Transmembrane</keyword>
<dbReference type="Pfam" id="PF07715">
    <property type="entry name" value="Plug"/>
    <property type="match status" value="1"/>
</dbReference>
<evidence type="ECO:0008006" key="17">
    <source>
        <dbReference type="Google" id="ProtNLM"/>
    </source>
</evidence>
<dbReference type="InterPro" id="IPR036942">
    <property type="entry name" value="Beta-barrel_TonB_sf"/>
</dbReference>
<feature type="domain" description="TonB-dependent receptor-like beta-barrel" evidence="13">
    <location>
        <begin position="242"/>
        <end position="739"/>
    </location>
</feature>
<keyword evidence="9 11" id="KW-0472">Membrane</keyword>
<evidence type="ECO:0000259" key="13">
    <source>
        <dbReference type="Pfam" id="PF00593"/>
    </source>
</evidence>
<keyword evidence="8 12" id="KW-0798">TonB box</keyword>
<dbReference type="InterPro" id="IPR012910">
    <property type="entry name" value="Plug_dom"/>
</dbReference>
<dbReference type="EMBL" id="BMHK01000011">
    <property type="protein sequence ID" value="GGC00880.1"/>
    <property type="molecule type" value="Genomic_DNA"/>
</dbReference>
<dbReference type="PANTHER" id="PTHR32552:SF81">
    <property type="entry name" value="TONB-DEPENDENT OUTER MEMBRANE RECEPTOR"/>
    <property type="match status" value="1"/>
</dbReference>
<evidence type="ECO:0000256" key="1">
    <source>
        <dbReference type="ARBA" id="ARBA00004571"/>
    </source>
</evidence>
<evidence type="ECO:0000256" key="11">
    <source>
        <dbReference type="PROSITE-ProRule" id="PRU01360"/>
    </source>
</evidence>
<proteinExistence type="inferred from homology"/>
<dbReference type="AlphaFoldDB" id="A0A916X5V9"/>
<evidence type="ECO:0000256" key="6">
    <source>
        <dbReference type="ARBA" id="ARBA00023004"/>
    </source>
</evidence>
<protein>
    <recommendedName>
        <fullName evidence="17">TonB-dependent receptor</fullName>
    </recommendedName>
</protein>
<evidence type="ECO:0000256" key="5">
    <source>
        <dbReference type="ARBA" id="ARBA00022692"/>
    </source>
</evidence>
<evidence type="ECO:0000259" key="14">
    <source>
        <dbReference type="Pfam" id="PF07715"/>
    </source>
</evidence>
<evidence type="ECO:0000256" key="10">
    <source>
        <dbReference type="ARBA" id="ARBA00023237"/>
    </source>
</evidence>
<evidence type="ECO:0000313" key="16">
    <source>
        <dbReference type="Proteomes" id="UP000608154"/>
    </source>
</evidence>
<evidence type="ECO:0000256" key="9">
    <source>
        <dbReference type="ARBA" id="ARBA00023136"/>
    </source>
</evidence>
<dbReference type="GO" id="GO:0009279">
    <property type="term" value="C:cell outer membrane"/>
    <property type="evidence" value="ECO:0007669"/>
    <property type="project" value="UniProtKB-SubCell"/>
</dbReference>
<organism evidence="15 16">
    <name type="scientific">Novosphingobium endophyticum</name>
    <dbReference type="NCBI Taxonomy" id="1955250"/>
    <lineage>
        <taxon>Bacteria</taxon>
        <taxon>Pseudomonadati</taxon>
        <taxon>Pseudomonadota</taxon>
        <taxon>Alphaproteobacteria</taxon>
        <taxon>Sphingomonadales</taxon>
        <taxon>Sphingomonadaceae</taxon>
        <taxon>Novosphingobium</taxon>
    </lineage>
</organism>
<keyword evidence="2 11" id="KW-0813">Transport</keyword>
<evidence type="ECO:0000256" key="2">
    <source>
        <dbReference type="ARBA" id="ARBA00022448"/>
    </source>
</evidence>
<evidence type="ECO:0000256" key="4">
    <source>
        <dbReference type="ARBA" id="ARBA00022496"/>
    </source>
</evidence>
<evidence type="ECO:0000256" key="12">
    <source>
        <dbReference type="RuleBase" id="RU003357"/>
    </source>
</evidence>
<dbReference type="Proteomes" id="UP000608154">
    <property type="component" value="Unassembled WGS sequence"/>
</dbReference>
<evidence type="ECO:0000313" key="15">
    <source>
        <dbReference type="EMBL" id="GGC00880.1"/>
    </source>
</evidence>
<keyword evidence="6" id="KW-0408">Iron</keyword>
<dbReference type="PANTHER" id="PTHR32552">
    <property type="entry name" value="FERRICHROME IRON RECEPTOR-RELATED"/>
    <property type="match status" value="1"/>
</dbReference>
<comment type="subcellular location">
    <subcellularLocation>
        <location evidence="1 11">Cell outer membrane</location>
        <topology evidence="1 11">Multi-pass membrane protein</topology>
    </subcellularLocation>
</comment>
<gene>
    <name evidence="15" type="ORF">GCM10011494_19290</name>
</gene>
<sequence length="803" mass="87624">MPEATSEAETTNEIIVQARRRDESLQDVPMVVNAVTADTINKLNIRSFSEIGSIVPGLQLTPNANGIGTSSSIRGVNHDVNVSAENGTIQYYRNDAPVPSSFVFQTMYDVGQIEVLRGPQGTLRGRATPSGSITITTRRPDLSEVGGYVAGTFGSGAVANLNGAMNIPVIDNVFAVRIAGLYRYDRLNRVGSVNSDIDPHSETEAIRATVRFEPTDWLRFGFLYEGMRNEGRRFDQIRSVGDYNPAYVPSSNAPDYGRIALDDYLSVQARPSLTGQTFKFYNWNAEADILGQRLIYAGSRTFQHYTSDGVRDLANFFPDLEISQAADTRGTASSHEVRLQNMDRIADLFDYVIGYFRYSVPSRTVLSDKSITQLRLAGLGIPLGPPSVTAVPIYLPPGNPTEESFFGNVTLHLGEATEISSGLRRLHFKDFRDGLFINCTPAGYEAGSCARQNGTQSDVKENATIYSASIKHRFNDHIMAYAATGSSWRPPVVAIGNFTNADYTPNEVAHISLPSETSKSYEAGIKTEWLDRKLIFNLTGYHQKYKNYPYRAGGAGIQYININTAGARSIANFNFVSAVPVEVNGVEAELSFAPSSNFSFGASVNYAKSKIGEALLACTDALNNQTGAVGSDGIPDTSSPSLQNMVDAYNGERLAICPGGKQSATFQPKWSGVVQGEYNRPLTAAMEGYLRGLLSWRGMSETDPNNRFDDVGAYGILNLYGGLRDWGGAWEVSVYAKNIFDMTKLVNQDDLPQFTTVTDVFLAPPTFSVAGIGSTVYNSRYTGVSVTPPREFGVTFRMAFGSR</sequence>